<keyword evidence="3" id="KW-0687">Ribonucleoprotein</keyword>
<dbReference type="InterPro" id="IPR023621">
    <property type="entry name" value="Ribosomal_eL31_dom_sf"/>
</dbReference>
<comment type="similarity">
    <text evidence="1">Belongs to the eukaryotic ribosomal protein eL31 family.</text>
</comment>
<dbReference type="SMART" id="SM01380">
    <property type="entry name" value="Ribosomal_L31e"/>
    <property type="match status" value="1"/>
</dbReference>
<evidence type="ECO:0000256" key="3">
    <source>
        <dbReference type="ARBA" id="ARBA00023274"/>
    </source>
</evidence>
<dbReference type="FunFam" id="3.10.440.10:FF:000001">
    <property type="entry name" value="60S ribosomal protein L31"/>
    <property type="match status" value="1"/>
</dbReference>
<dbReference type="EMBL" id="ML009556">
    <property type="protein sequence ID" value="RKO96870.1"/>
    <property type="molecule type" value="Genomic_DNA"/>
</dbReference>
<evidence type="ECO:0000256" key="1">
    <source>
        <dbReference type="ARBA" id="ARBA00010808"/>
    </source>
</evidence>
<sequence length="117" mass="13490">MAIEKKSALTQVNAREFSVHLHKHLYNVGFKKRAPRSIKYIKEIATKQMKCKDVRIDVGLNKALWNNGIRNVPRRIRVRFTRKRADGDNAAKSYILVTHVPVTSFKGLQTTNVDDEE</sequence>
<keyword evidence="2 4" id="KW-0689">Ribosomal protein</keyword>
<evidence type="ECO:0000313" key="6">
    <source>
        <dbReference type="Proteomes" id="UP000268535"/>
    </source>
</evidence>
<dbReference type="CDD" id="cd00463">
    <property type="entry name" value="Ribosomal_L31e"/>
    <property type="match status" value="1"/>
</dbReference>
<evidence type="ECO:0000313" key="4">
    <source>
        <dbReference type="EMBL" id="RKO96870.1"/>
    </source>
</evidence>
<reference evidence="5" key="2">
    <citation type="submission" date="2018-04" db="EMBL/GenBank/DDBJ databases">
        <title>Leveraging single-cell genomics to expand the Fungal Tree of Life.</title>
        <authorList>
            <consortium name="DOE Joint Genome Institute"/>
            <person name="Ahrendt S.R."/>
            <person name="Quandt C.A."/>
            <person name="Ciobanu D."/>
            <person name="Clum A."/>
            <person name="Salamov A."/>
            <person name="Andreopoulos B."/>
            <person name="Cheng J.-F."/>
            <person name="Woyke T."/>
            <person name="Pelin A."/>
            <person name="Henrissat B."/>
            <person name="Benny G.L."/>
            <person name="Smith M.E."/>
            <person name="James T.Y."/>
            <person name="Grigoriev I.V."/>
        </authorList>
    </citation>
    <scope>NUCLEOTIDE SEQUENCE</scope>
    <source>
        <strain evidence="5">ATCC 52028</strain>
    </source>
</reference>
<evidence type="ECO:0000256" key="2">
    <source>
        <dbReference type="ARBA" id="ARBA00022980"/>
    </source>
</evidence>
<dbReference type="GO" id="GO:0022625">
    <property type="term" value="C:cytosolic large ribosomal subunit"/>
    <property type="evidence" value="ECO:0007669"/>
    <property type="project" value="TreeGrafter"/>
</dbReference>
<organism evidence="5 7">
    <name type="scientific">Caulochytrium protostelioides</name>
    <dbReference type="NCBI Taxonomy" id="1555241"/>
    <lineage>
        <taxon>Eukaryota</taxon>
        <taxon>Fungi</taxon>
        <taxon>Fungi incertae sedis</taxon>
        <taxon>Chytridiomycota</taxon>
        <taxon>Chytridiomycota incertae sedis</taxon>
        <taxon>Chytridiomycetes</taxon>
        <taxon>Caulochytriales</taxon>
        <taxon>Caulochytriaceae</taxon>
        <taxon>Caulochytrium</taxon>
    </lineage>
</organism>
<accession>A0A4P9X0U2</accession>
<dbReference type="EMBL" id="ML014406">
    <property type="protein sequence ID" value="RKO98545.1"/>
    <property type="molecule type" value="Genomic_DNA"/>
</dbReference>
<dbReference type="OrthoDB" id="9739313at2759"/>
<dbReference type="SUPFAM" id="SSF54575">
    <property type="entry name" value="Ribosomal protein L31e"/>
    <property type="match status" value="1"/>
</dbReference>
<dbReference type="Proteomes" id="UP000268535">
    <property type="component" value="Unassembled WGS sequence"/>
</dbReference>
<dbReference type="Gene3D" id="3.10.440.10">
    <property type="match status" value="1"/>
</dbReference>
<gene>
    <name evidence="4" type="ORF">CAUPRSCDRAFT_7434</name>
    <name evidence="5" type="ORF">CXG81DRAFT_28637</name>
</gene>
<evidence type="ECO:0000313" key="5">
    <source>
        <dbReference type="EMBL" id="RKO98545.1"/>
    </source>
</evidence>
<dbReference type="PANTHER" id="PTHR10956">
    <property type="entry name" value="60S RIBOSOMAL PROTEIN L31"/>
    <property type="match status" value="1"/>
</dbReference>
<dbReference type="STRING" id="1555241.A0A4P9X0U2"/>
<evidence type="ECO:0000313" key="7">
    <source>
        <dbReference type="Proteomes" id="UP000274922"/>
    </source>
</evidence>
<dbReference type="InterPro" id="IPR000054">
    <property type="entry name" value="Ribosomal_eL31"/>
</dbReference>
<protein>
    <submittedName>
        <fullName evidence="4">60S ribosomal protein L31-like protein</fullName>
    </submittedName>
</protein>
<dbReference type="Pfam" id="PF01198">
    <property type="entry name" value="Ribosomal_L31e"/>
    <property type="match status" value="1"/>
</dbReference>
<dbReference type="GO" id="GO:0002181">
    <property type="term" value="P:cytoplasmic translation"/>
    <property type="evidence" value="ECO:0007669"/>
    <property type="project" value="TreeGrafter"/>
</dbReference>
<dbReference type="GO" id="GO:0003735">
    <property type="term" value="F:structural constituent of ribosome"/>
    <property type="evidence" value="ECO:0007669"/>
    <property type="project" value="InterPro"/>
</dbReference>
<proteinExistence type="inferred from homology"/>
<reference evidence="4" key="3">
    <citation type="submission" date="2018-08" db="EMBL/GenBank/DDBJ databases">
        <title>Leveraging single-cell genomics to expand the Fungal Tree of Life.</title>
        <authorList>
            <consortium name="DOE Joint Genome Institute"/>
            <person name="Ahrendt S.R."/>
            <person name="Quandt C.A."/>
            <person name="Ciobanu D."/>
            <person name="Clum A."/>
            <person name="Salamov A."/>
            <person name="Andreopoulos B."/>
            <person name="Cheng J.-F."/>
            <person name="Woyke T."/>
            <person name="Pelin A."/>
            <person name="Henrissat B."/>
            <person name="Reynolds N."/>
            <person name="Benny G.L."/>
            <person name="Smith M.E."/>
            <person name="James T.Y."/>
            <person name="Grigoriev I.V."/>
        </authorList>
    </citation>
    <scope>NUCLEOTIDE SEQUENCE</scope>
    <source>
        <strain evidence="4">ATCC 52028</strain>
    </source>
</reference>
<reference evidence="6 7" key="1">
    <citation type="journal article" date="2018" name="Nat. Microbiol.">
        <title>Leveraging single-cell genomics to expand the fungal tree of life.</title>
        <authorList>
            <person name="Ahrendt S.R."/>
            <person name="Quandt C.A."/>
            <person name="Ciobanu D."/>
            <person name="Clum A."/>
            <person name="Salamov A."/>
            <person name="Andreopoulos B."/>
            <person name="Cheng J.F."/>
            <person name="Woyke T."/>
            <person name="Pelin A."/>
            <person name="Henrissat B."/>
            <person name="Reynolds N.K."/>
            <person name="Benny G.L."/>
            <person name="Smith M.E."/>
            <person name="James T.Y."/>
            <person name="Grigoriev I.V."/>
        </authorList>
    </citation>
    <scope>NUCLEOTIDE SEQUENCE [LARGE SCALE GENOMIC DNA]</scope>
    <source>
        <strain evidence="6 7">ATCC 52028</strain>
    </source>
</reference>
<dbReference type="AlphaFoldDB" id="A0A4P9X0U2"/>
<dbReference type="Proteomes" id="UP000274922">
    <property type="component" value="Unassembled WGS sequence"/>
</dbReference>
<dbReference type="PANTHER" id="PTHR10956:SF0">
    <property type="entry name" value="60S RIBOSOMAL PROTEIN L31"/>
    <property type="match status" value="1"/>
</dbReference>
<name>A0A4P9X0U2_9FUNG</name>
<keyword evidence="7" id="KW-1185">Reference proteome</keyword>